<dbReference type="GO" id="GO:0009425">
    <property type="term" value="C:bacterial-type flagellum basal body"/>
    <property type="evidence" value="ECO:0007669"/>
    <property type="project" value="UniProtKB-SubCell"/>
</dbReference>
<dbReference type="PRINTS" id="PR01006">
    <property type="entry name" value="FLGHOOKFLIE"/>
</dbReference>
<keyword evidence="7" id="KW-0969">Cilium</keyword>
<dbReference type="EMBL" id="CP048620">
    <property type="protein sequence ID" value="QPJ66095.1"/>
    <property type="molecule type" value="Genomic_DNA"/>
</dbReference>
<evidence type="ECO:0000313" key="8">
    <source>
        <dbReference type="Proteomes" id="UP000594464"/>
    </source>
</evidence>
<reference evidence="8" key="1">
    <citation type="submission" date="2020-02" db="EMBL/GenBank/DDBJ databases">
        <title>Genomic and physiological characterization of two novel Nitrospinaceae genera.</title>
        <authorList>
            <person name="Mueller A.J."/>
            <person name="Jung M.-Y."/>
            <person name="Strachan C.R."/>
            <person name="Herbold C.W."/>
            <person name="Kirkegaard R.H."/>
            <person name="Daims H."/>
        </authorList>
    </citation>
    <scope>NUCLEOTIDE SEQUENCE [LARGE SCALE GENOMIC DNA]</scope>
</reference>
<organism evidence="7 8">
    <name type="scientific">Candidatus Nitrohelix vancouverensis</name>
    <dbReference type="NCBI Taxonomy" id="2705534"/>
    <lineage>
        <taxon>Bacteria</taxon>
        <taxon>Pseudomonadati</taxon>
        <taxon>Nitrospinota/Tectimicrobiota group</taxon>
        <taxon>Nitrospinota</taxon>
        <taxon>Nitrospinia</taxon>
        <taxon>Nitrospinales</taxon>
        <taxon>Nitrospinaceae</taxon>
        <taxon>Candidatus Nitrohelix</taxon>
    </lineage>
</organism>
<dbReference type="Proteomes" id="UP000594464">
    <property type="component" value="Chromosome"/>
</dbReference>
<dbReference type="AlphaFoldDB" id="A0A7T0G446"/>
<evidence type="ECO:0000256" key="4">
    <source>
        <dbReference type="HAMAP-Rule" id="MF_00724"/>
    </source>
</evidence>
<name>A0A7T0G446_9BACT</name>
<dbReference type="PANTHER" id="PTHR34653">
    <property type="match status" value="1"/>
</dbReference>
<evidence type="ECO:0000256" key="1">
    <source>
        <dbReference type="ARBA" id="ARBA00004117"/>
    </source>
</evidence>
<keyword evidence="7" id="KW-0966">Cell projection</keyword>
<keyword evidence="7" id="KW-0282">Flagellum</keyword>
<evidence type="ECO:0000313" key="7">
    <source>
        <dbReference type="EMBL" id="QPJ66095.1"/>
    </source>
</evidence>
<dbReference type="KEGG" id="nva:G3M78_12110"/>
<dbReference type="Pfam" id="PF02049">
    <property type="entry name" value="FliE"/>
    <property type="match status" value="1"/>
</dbReference>
<dbReference type="GO" id="GO:0071973">
    <property type="term" value="P:bacterial-type flagellum-dependent cell motility"/>
    <property type="evidence" value="ECO:0007669"/>
    <property type="project" value="InterPro"/>
</dbReference>
<evidence type="ECO:0000256" key="5">
    <source>
        <dbReference type="NCBIfam" id="TIGR00205"/>
    </source>
</evidence>
<evidence type="ECO:0000256" key="3">
    <source>
        <dbReference type="ARBA" id="ARBA00023143"/>
    </source>
</evidence>
<proteinExistence type="inferred from homology"/>
<dbReference type="InterPro" id="IPR001624">
    <property type="entry name" value="FliE"/>
</dbReference>
<comment type="similarity">
    <text evidence="2 4">Belongs to the FliE family.</text>
</comment>
<dbReference type="GO" id="GO:0005198">
    <property type="term" value="F:structural molecule activity"/>
    <property type="evidence" value="ECO:0007669"/>
    <property type="project" value="UniProtKB-UniRule"/>
</dbReference>
<dbReference type="HAMAP" id="MF_00724">
    <property type="entry name" value="FliE"/>
    <property type="match status" value="1"/>
</dbReference>
<dbReference type="GO" id="GO:0003774">
    <property type="term" value="F:cytoskeletal motor activity"/>
    <property type="evidence" value="ECO:0007669"/>
    <property type="project" value="InterPro"/>
</dbReference>
<dbReference type="NCBIfam" id="TIGR00205">
    <property type="entry name" value="fliE"/>
    <property type="match status" value="1"/>
</dbReference>
<evidence type="ECO:0000256" key="2">
    <source>
        <dbReference type="ARBA" id="ARBA00009272"/>
    </source>
</evidence>
<gene>
    <name evidence="4 7" type="primary">fliE</name>
    <name evidence="7" type="ORF">G3M78_12110</name>
</gene>
<accession>A0A7T0G446</accession>
<keyword evidence="3 4" id="KW-0975">Bacterial flagellum</keyword>
<evidence type="ECO:0000256" key="6">
    <source>
        <dbReference type="SAM" id="MobiDB-lite"/>
    </source>
</evidence>
<protein>
    <recommendedName>
        <fullName evidence="4 5">Flagellar hook-basal body complex protein FliE</fullName>
    </recommendedName>
</protein>
<feature type="region of interest" description="Disordered" evidence="6">
    <location>
        <begin position="15"/>
        <end position="34"/>
    </location>
</feature>
<sequence length="106" mass="11599">MKDITLQSNLKSLQGLNPSAGVKKPEQGSGAEENVSFADTLSESLQKVNDLQKEADTAIEDFATGKTGNIHETMIAVGKADLAFRLTMQVRNKIVEAYQEVMRMQV</sequence>
<dbReference type="PANTHER" id="PTHR34653:SF1">
    <property type="entry name" value="FLAGELLAR HOOK-BASAL BODY COMPLEX PROTEIN FLIE"/>
    <property type="match status" value="1"/>
</dbReference>
<comment type="subcellular location">
    <subcellularLocation>
        <location evidence="1 4">Bacterial flagellum basal body</location>
    </subcellularLocation>
</comment>